<evidence type="ECO:0000313" key="3">
    <source>
        <dbReference type="Proteomes" id="UP000078542"/>
    </source>
</evidence>
<feature type="region of interest" description="Disordered" evidence="1">
    <location>
        <begin position="69"/>
        <end position="101"/>
    </location>
</feature>
<proteinExistence type="predicted"/>
<evidence type="ECO:0000256" key="1">
    <source>
        <dbReference type="SAM" id="MobiDB-lite"/>
    </source>
</evidence>
<dbReference type="EMBL" id="KQ977012">
    <property type="protein sequence ID" value="KYN06386.1"/>
    <property type="molecule type" value="Genomic_DNA"/>
</dbReference>
<name>A0A195D0K4_9HYME</name>
<protein>
    <submittedName>
        <fullName evidence="2">Uncharacterized protein</fullName>
    </submittedName>
</protein>
<sequence length="101" mass="11333">MQRPPSSRLIRDRELIKLAIMALDGADFVDKRTPASSSLLGDPTRIPGVMQFGIQDDGGGRTVRLIKTRNETPGAPRYHRPPHRITLTDQDVRDTGDQVEW</sequence>
<dbReference type="AlphaFoldDB" id="A0A195D0K4"/>
<accession>A0A195D0K4</accession>
<gene>
    <name evidence="2" type="ORF">ALC62_02724</name>
</gene>
<evidence type="ECO:0000313" key="2">
    <source>
        <dbReference type="EMBL" id="KYN06386.1"/>
    </source>
</evidence>
<keyword evidence="3" id="KW-1185">Reference proteome</keyword>
<feature type="compositionally biased region" description="Basic and acidic residues" evidence="1">
    <location>
        <begin position="90"/>
        <end position="101"/>
    </location>
</feature>
<reference evidence="2 3" key="1">
    <citation type="submission" date="2016-03" db="EMBL/GenBank/DDBJ databases">
        <title>Cyphomyrmex costatus WGS genome.</title>
        <authorList>
            <person name="Nygaard S."/>
            <person name="Hu H."/>
            <person name="Boomsma J."/>
            <person name="Zhang G."/>
        </authorList>
    </citation>
    <scope>NUCLEOTIDE SEQUENCE [LARGE SCALE GENOMIC DNA]</scope>
    <source>
        <strain evidence="2">MS0001</strain>
        <tissue evidence="2">Whole body</tissue>
    </source>
</reference>
<organism evidence="2 3">
    <name type="scientific">Cyphomyrmex costatus</name>
    <dbReference type="NCBI Taxonomy" id="456900"/>
    <lineage>
        <taxon>Eukaryota</taxon>
        <taxon>Metazoa</taxon>
        <taxon>Ecdysozoa</taxon>
        <taxon>Arthropoda</taxon>
        <taxon>Hexapoda</taxon>
        <taxon>Insecta</taxon>
        <taxon>Pterygota</taxon>
        <taxon>Neoptera</taxon>
        <taxon>Endopterygota</taxon>
        <taxon>Hymenoptera</taxon>
        <taxon>Apocrita</taxon>
        <taxon>Aculeata</taxon>
        <taxon>Formicoidea</taxon>
        <taxon>Formicidae</taxon>
        <taxon>Myrmicinae</taxon>
        <taxon>Cyphomyrmex</taxon>
    </lineage>
</organism>
<dbReference type="Proteomes" id="UP000078542">
    <property type="component" value="Unassembled WGS sequence"/>
</dbReference>